<organism evidence="2 3">
    <name type="scientific">Cylindrobasidium torrendii FP15055 ss-10</name>
    <dbReference type="NCBI Taxonomy" id="1314674"/>
    <lineage>
        <taxon>Eukaryota</taxon>
        <taxon>Fungi</taxon>
        <taxon>Dikarya</taxon>
        <taxon>Basidiomycota</taxon>
        <taxon>Agaricomycotina</taxon>
        <taxon>Agaricomycetes</taxon>
        <taxon>Agaricomycetidae</taxon>
        <taxon>Agaricales</taxon>
        <taxon>Marasmiineae</taxon>
        <taxon>Physalacriaceae</taxon>
        <taxon>Cylindrobasidium</taxon>
    </lineage>
</organism>
<evidence type="ECO:0000313" key="2">
    <source>
        <dbReference type="EMBL" id="KIY63989.1"/>
    </source>
</evidence>
<reference evidence="2 3" key="1">
    <citation type="journal article" date="2015" name="Fungal Genet. Biol.">
        <title>Evolution of novel wood decay mechanisms in Agaricales revealed by the genome sequences of Fistulina hepatica and Cylindrobasidium torrendii.</title>
        <authorList>
            <person name="Floudas D."/>
            <person name="Held B.W."/>
            <person name="Riley R."/>
            <person name="Nagy L.G."/>
            <person name="Koehler G."/>
            <person name="Ransdell A.S."/>
            <person name="Younus H."/>
            <person name="Chow J."/>
            <person name="Chiniquy J."/>
            <person name="Lipzen A."/>
            <person name="Tritt A."/>
            <person name="Sun H."/>
            <person name="Haridas S."/>
            <person name="LaButti K."/>
            <person name="Ohm R.A."/>
            <person name="Kues U."/>
            <person name="Blanchette R.A."/>
            <person name="Grigoriev I.V."/>
            <person name="Minto R.E."/>
            <person name="Hibbett D.S."/>
        </authorList>
    </citation>
    <scope>NUCLEOTIDE SEQUENCE [LARGE SCALE GENOMIC DNA]</scope>
    <source>
        <strain evidence="2 3">FP15055 ss-10</strain>
    </source>
</reference>
<name>A0A0D7B1E9_9AGAR</name>
<gene>
    <name evidence="2" type="ORF">CYLTODRAFT_493493</name>
</gene>
<feature type="region of interest" description="Disordered" evidence="1">
    <location>
        <begin position="238"/>
        <end position="313"/>
    </location>
</feature>
<feature type="compositionally biased region" description="Basic and acidic residues" evidence="1">
    <location>
        <begin position="243"/>
        <end position="257"/>
    </location>
</feature>
<sequence>MTLRSNEHSTIKISTMSPYTEDCISLACVFGDPIGYPMYTQPTLRPLLIHEAATGTRPEETAQKLFEPGNYLYLQRDFAPKLSEQLFAKGMALVPPDDITQCITDVYSHNASCPKEERVSLKIRACDSLEYTFRVSGSFFGVTPIVYLRNPVTGIVTRHQYPYSAMPPIRLRTADPLLVALRARTLLGGRGKSASGPALYALSRATGHYSTKIPIVRHPPFPIPPLLLVPCDPLLPSTPLRQDPAHSGKLSTRDAEARLPPSRKRQRSALAAGADKPSSKRSRTMRPCIPIRRNPPRAAKSASTRVPPTRRLQ</sequence>
<feature type="non-terminal residue" evidence="2">
    <location>
        <position position="1"/>
    </location>
</feature>
<dbReference type="AlphaFoldDB" id="A0A0D7B1E9"/>
<keyword evidence="3" id="KW-1185">Reference proteome</keyword>
<accession>A0A0D7B1E9</accession>
<dbReference type="Proteomes" id="UP000054007">
    <property type="component" value="Unassembled WGS sequence"/>
</dbReference>
<protein>
    <submittedName>
        <fullName evidence="2">Uncharacterized protein</fullName>
    </submittedName>
</protein>
<proteinExistence type="predicted"/>
<evidence type="ECO:0000256" key="1">
    <source>
        <dbReference type="SAM" id="MobiDB-lite"/>
    </source>
</evidence>
<evidence type="ECO:0000313" key="3">
    <source>
        <dbReference type="Proteomes" id="UP000054007"/>
    </source>
</evidence>
<dbReference type="EMBL" id="KN880660">
    <property type="protein sequence ID" value="KIY63989.1"/>
    <property type="molecule type" value="Genomic_DNA"/>
</dbReference>